<name>A0ABR0C067_PURLI</name>
<feature type="compositionally biased region" description="Low complexity" evidence="1">
    <location>
        <begin position="200"/>
        <end position="217"/>
    </location>
</feature>
<gene>
    <name evidence="2" type="ORF">Purlil1_6184</name>
</gene>
<protein>
    <submittedName>
        <fullName evidence="2">Uncharacterized protein</fullName>
    </submittedName>
</protein>
<feature type="region of interest" description="Disordered" evidence="1">
    <location>
        <begin position="155"/>
        <end position="181"/>
    </location>
</feature>
<feature type="compositionally biased region" description="Polar residues" evidence="1">
    <location>
        <begin position="64"/>
        <end position="76"/>
    </location>
</feature>
<feature type="region of interest" description="Disordered" evidence="1">
    <location>
        <begin position="61"/>
        <end position="104"/>
    </location>
</feature>
<dbReference type="EMBL" id="JAWRVI010000019">
    <property type="protein sequence ID" value="KAK4089615.1"/>
    <property type="molecule type" value="Genomic_DNA"/>
</dbReference>
<evidence type="ECO:0000313" key="3">
    <source>
        <dbReference type="Proteomes" id="UP001287286"/>
    </source>
</evidence>
<sequence>MGRRDEGDDDNGDEATRWARNSAHQIAWSSPRGGKDPASLLRCLVIISTRRACFSKLHLEQRQPGATSPKTNSANCGSYGRQERPRPVSCRPMSADTRQEPWGGGGCAAAGADAGPFPPHWTGYTHQVPVIQESSQAGTRYSPSTGHRAAPLDLHPAPGVGVGVEASPLSWRNGPGQRTQSLADGDALRLIQPEKRAPQSGPARLQQAAAAPAASPGRHLCGSVRSAILGLDTPRGGGVLLRPEMQLDSTERPSRETRSKALCCVAPSMKNGPIGFAVERIRKGPSRVEFDPSPLLLAHELIPRESPRRLHDHLVRRPLLLSFSKAAFARTMFEAAASARSPGPRCHSSRPRTGSLTPRPQTCQEKLTTALVTTSVFYADDDAPQCLATADEDMSIWTREAGDHCP</sequence>
<feature type="region of interest" description="Disordered" evidence="1">
    <location>
        <begin position="339"/>
        <end position="361"/>
    </location>
</feature>
<reference evidence="2 3" key="1">
    <citation type="journal article" date="2024" name="Microbiol. Resour. Announc.">
        <title>Genome annotations for the ascomycete fungi Trichoderma harzianum, Trichoderma aggressivum, and Purpureocillium lilacinum.</title>
        <authorList>
            <person name="Beijen E.P.W."/>
            <person name="Ohm R.A."/>
        </authorList>
    </citation>
    <scope>NUCLEOTIDE SEQUENCE [LARGE SCALE GENOMIC DNA]</scope>
    <source>
        <strain evidence="2 3">CBS 150709</strain>
    </source>
</reference>
<proteinExistence type="predicted"/>
<dbReference type="Proteomes" id="UP001287286">
    <property type="component" value="Unassembled WGS sequence"/>
</dbReference>
<feature type="compositionally biased region" description="Polar residues" evidence="1">
    <location>
        <begin position="351"/>
        <end position="361"/>
    </location>
</feature>
<feature type="region of interest" description="Disordered" evidence="1">
    <location>
        <begin position="1"/>
        <end position="36"/>
    </location>
</feature>
<accession>A0ABR0C067</accession>
<organism evidence="2 3">
    <name type="scientific">Purpureocillium lilacinum</name>
    <name type="common">Paecilomyces lilacinus</name>
    <dbReference type="NCBI Taxonomy" id="33203"/>
    <lineage>
        <taxon>Eukaryota</taxon>
        <taxon>Fungi</taxon>
        <taxon>Dikarya</taxon>
        <taxon>Ascomycota</taxon>
        <taxon>Pezizomycotina</taxon>
        <taxon>Sordariomycetes</taxon>
        <taxon>Hypocreomycetidae</taxon>
        <taxon>Hypocreales</taxon>
        <taxon>Ophiocordycipitaceae</taxon>
        <taxon>Purpureocillium</taxon>
    </lineage>
</organism>
<evidence type="ECO:0000313" key="2">
    <source>
        <dbReference type="EMBL" id="KAK4089615.1"/>
    </source>
</evidence>
<feature type="region of interest" description="Disordered" evidence="1">
    <location>
        <begin position="195"/>
        <end position="217"/>
    </location>
</feature>
<keyword evidence="3" id="KW-1185">Reference proteome</keyword>
<evidence type="ECO:0000256" key="1">
    <source>
        <dbReference type="SAM" id="MobiDB-lite"/>
    </source>
</evidence>
<comment type="caution">
    <text evidence="2">The sequence shown here is derived from an EMBL/GenBank/DDBJ whole genome shotgun (WGS) entry which is preliminary data.</text>
</comment>